<feature type="region of interest" description="Disordered" evidence="1">
    <location>
        <begin position="83"/>
        <end position="113"/>
    </location>
</feature>
<dbReference type="WBParaSite" id="TMUE_3000012368.1">
    <property type="protein sequence ID" value="TMUE_3000012368.1"/>
    <property type="gene ID" value="WBGene00301546"/>
</dbReference>
<proteinExistence type="predicted"/>
<dbReference type="Proteomes" id="UP000046395">
    <property type="component" value="Unassembled WGS sequence"/>
</dbReference>
<feature type="compositionally biased region" description="Pro residues" evidence="1">
    <location>
        <begin position="1"/>
        <end position="11"/>
    </location>
</feature>
<accession>A0A5S6QYY9</accession>
<dbReference type="AlphaFoldDB" id="A0A5S6QYY9"/>
<evidence type="ECO:0000313" key="2">
    <source>
        <dbReference type="Proteomes" id="UP000046395"/>
    </source>
</evidence>
<keyword evidence="2" id="KW-1185">Reference proteome</keyword>
<feature type="region of interest" description="Disordered" evidence="1">
    <location>
        <begin position="1"/>
        <end position="32"/>
    </location>
</feature>
<sequence length="113" mass="12083">MSAPLMAPPSQRPQAVGRATSGGPPAPKSGSARISSVALGLRFFSKGIPSSGRQKVKNRFSLKLETPSDTAFKWRQKRFSLADGSHSQALSTQPTEVALGEPAPIERPCLLRR</sequence>
<evidence type="ECO:0000313" key="3">
    <source>
        <dbReference type="WBParaSite" id="TMUE_3000012368.1"/>
    </source>
</evidence>
<feature type="compositionally biased region" description="Polar residues" evidence="1">
    <location>
        <begin position="85"/>
        <end position="95"/>
    </location>
</feature>
<organism evidence="2 3">
    <name type="scientific">Trichuris muris</name>
    <name type="common">Mouse whipworm</name>
    <dbReference type="NCBI Taxonomy" id="70415"/>
    <lineage>
        <taxon>Eukaryota</taxon>
        <taxon>Metazoa</taxon>
        <taxon>Ecdysozoa</taxon>
        <taxon>Nematoda</taxon>
        <taxon>Enoplea</taxon>
        <taxon>Dorylaimia</taxon>
        <taxon>Trichinellida</taxon>
        <taxon>Trichuridae</taxon>
        <taxon>Trichuris</taxon>
    </lineage>
</organism>
<name>A0A5S6QYY9_TRIMR</name>
<evidence type="ECO:0000256" key="1">
    <source>
        <dbReference type="SAM" id="MobiDB-lite"/>
    </source>
</evidence>
<protein>
    <submittedName>
        <fullName evidence="3">Uncharacterized protein</fullName>
    </submittedName>
</protein>
<reference evidence="3" key="1">
    <citation type="submission" date="2019-12" db="UniProtKB">
        <authorList>
            <consortium name="WormBaseParasite"/>
        </authorList>
    </citation>
    <scope>IDENTIFICATION</scope>
</reference>